<evidence type="ECO:0000256" key="2">
    <source>
        <dbReference type="ARBA" id="ARBA00023015"/>
    </source>
</evidence>
<dbReference type="OrthoDB" id="5681588at2"/>
<dbReference type="SMART" id="SM00354">
    <property type="entry name" value="HTH_LACI"/>
    <property type="match status" value="1"/>
</dbReference>
<dbReference type="GO" id="GO:0003700">
    <property type="term" value="F:DNA-binding transcription factor activity"/>
    <property type="evidence" value="ECO:0007669"/>
    <property type="project" value="TreeGrafter"/>
</dbReference>
<reference evidence="7 8" key="2">
    <citation type="journal article" date="2014" name="Genome Biol. Evol.">
        <title>Genome degeneration and adaptation in a nascent stage of symbiosis.</title>
        <authorList>
            <person name="Oakeson K.F."/>
            <person name="Gil R."/>
            <person name="Clayton A.L."/>
            <person name="Dunn D.M."/>
            <person name="von Niederhausern A.C."/>
            <person name="Hamil C."/>
            <person name="Aoyagi A."/>
            <person name="Duval B."/>
            <person name="Baca A."/>
            <person name="Silva F.J."/>
            <person name="Vallier A."/>
            <person name="Jackson D.G."/>
            <person name="Latorre A."/>
            <person name="Weiss R.B."/>
            <person name="Heddi A."/>
            <person name="Moya A."/>
            <person name="Dale C."/>
        </authorList>
    </citation>
    <scope>NUCLEOTIDE SEQUENCE [LARGE SCALE GENOMIC DNA]</scope>
    <source>
        <strain evidence="7 8">HS1</strain>
    </source>
</reference>
<dbReference type="SUPFAM" id="SSF47413">
    <property type="entry name" value="lambda repressor-like DNA-binding domains"/>
    <property type="match status" value="1"/>
</dbReference>
<dbReference type="HOGENOM" id="CLU_037628_6_0_6"/>
<proteinExistence type="predicted"/>
<dbReference type="SUPFAM" id="SSF53822">
    <property type="entry name" value="Periplasmic binding protein-like I"/>
    <property type="match status" value="1"/>
</dbReference>
<evidence type="ECO:0000313" key="7">
    <source>
        <dbReference type="EMBL" id="AHF78116.1"/>
    </source>
</evidence>
<keyword evidence="1" id="KW-0678">Repressor</keyword>
<dbReference type="EMBL" id="JX444572">
    <property type="protein sequence ID" value="AFW03776.1"/>
    <property type="molecule type" value="Genomic_DNA"/>
</dbReference>
<feature type="domain" description="HTH lacI-type" evidence="5">
    <location>
        <begin position="17"/>
        <end position="71"/>
    </location>
</feature>
<dbReference type="Proteomes" id="UP000019028">
    <property type="component" value="Chromosome"/>
</dbReference>
<dbReference type="RefSeq" id="WP_148296308.1">
    <property type="nucleotide sequence ID" value="NZ_CP006569.1"/>
</dbReference>
<dbReference type="PATRIC" id="fig|1239307.3.peg.3434"/>
<dbReference type="InterPro" id="IPR025997">
    <property type="entry name" value="SBP_2_dom"/>
</dbReference>
<keyword evidence="2" id="KW-0805">Transcription regulation</keyword>
<sequence length="341" mass="37866">MITTRERKLAPGRKVKATLASVAAQSNVSKITVSRAFSHPEKVHPDTLRRVLETAEEMGYVVNTAARNLRARASKTIGIVNPDMGNPFFGKLTKLMTLEAQKAGYDTLVFDSWESQEQENRIIDKLIGYGVDAIVLSVISADQNYRPAYFERLALLNIPVILVDRELDIASCSGVYIDNLDCGLQAGRFLQEQQAQRVVVVSGPDDSNVARERVTGVSAALQGKIAHLDILYADFYMDVAWQVTTDYLNHQPAPDYFVGCNNQISQGIIKSCIDHRLRPMQDVSVFSIDEIPHAAVFGFNFPCISHDLNEMAWQAINLAVRRAADSQIKPGKVIIRGKMMV</sequence>
<dbReference type="EMBL" id="CP006569">
    <property type="protein sequence ID" value="AHF78116.1"/>
    <property type="molecule type" value="Genomic_DNA"/>
</dbReference>
<dbReference type="KEGG" id="sod:Sant_3110"/>
<keyword evidence="8" id="KW-1185">Reference proteome</keyword>
<evidence type="ECO:0000313" key="6">
    <source>
        <dbReference type="EMBL" id="AFW03776.1"/>
    </source>
</evidence>
<dbReference type="GO" id="GO:0055085">
    <property type="term" value="P:transmembrane transport"/>
    <property type="evidence" value="ECO:0007669"/>
    <property type="project" value="UniProtKB-ARBA"/>
</dbReference>
<evidence type="ECO:0000313" key="8">
    <source>
        <dbReference type="Proteomes" id="UP000019028"/>
    </source>
</evidence>
<dbReference type="AlphaFoldDB" id="K7SQM9"/>
<dbReference type="GO" id="GO:0000976">
    <property type="term" value="F:transcription cis-regulatory region binding"/>
    <property type="evidence" value="ECO:0007669"/>
    <property type="project" value="TreeGrafter"/>
</dbReference>
<name>K7SQM9_9GAMM</name>
<dbReference type="Gene3D" id="3.40.50.2300">
    <property type="match status" value="2"/>
</dbReference>
<evidence type="ECO:0000256" key="1">
    <source>
        <dbReference type="ARBA" id="ARBA00022491"/>
    </source>
</evidence>
<accession>K7SQM9</accession>
<dbReference type="CDD" id="cd01392">
    <property type="entry name" value="HTH_LacI"/>
    <property type="match status" value="1"/>
</dbReference>
<dbReference type="InterPro" id="IPR010982">
    <property type="entry name" value="Lambda_DNA-bd_dom_sf"/>
</dbReference>
<keyword evidence="4" id="KW-0804">Transcription</keyword>
<dbReference type="PANTHER" id="PTHR30146:SF151">
    <property type="entry name" value="HTH-TYPE TRANSCRIPTIONAL REPRESSOR CYTR"/>
    <property type="match status" value="1"/>
</dbReference>
<dbReference type="CDD" id="cd06267">
    <property type="entry name" value="PBP1_LacI_sugar_binding-like"/>
    <property type="match status" value="1"/>
</dbReference>
<dbReference type="Pfam" id="PF13407">
    <property type="entry name" value="Peripla_BP_4"/>
    <property type="match status" value="1"/>
</dbReference>
<dbReference type="Gene3D" id="1.10.260.40">
    <property type="entry name" value="lambda repressor-like DNA-binding domains"/>
    <property type="match status" value="1"/>
</dbReference>
<dbReference type="InterPro" id="IPR000843">
    <property type="entry name" value="HTH_LacI"/>
</dbReference>
<evidence type="ECO:0000256" key="4">
    <source>
        <dbReference type="ARBA" id="ARBA00023163"/>
    </source>
</evidence>
<dbReference type="Pfam" id="PF00356">
    <property type="entry name" value="LacI"/>
    <property type="match status" value="1"/>
</dbReference>
<dbReference type="PANTHER" id="PTHR30146">
    <property type="entry name" value="LACI-RELATED TRANSCRIPTIONAL REPRESSOR"/>
    <property type="match status" value="1"/>
</dbReference>
<evidence type="ECO:0000259" key="5">
    <source>
        <dbReference type="PROSITE" id="PS50932"/>
    </source>
</evidence>
<organism evidence="6">
    <name type="scientific">Sodalis praecaptivus</name>
    <dbReference type="NCBI Taxonomy" id="1239307"/>
    <lineage>
        <taxon>Bacteria</taxon>
        <taxon>Pseudomonadati</taxon>
        <taxon>Pseudomonadota</taxon>
        <taxon>Gammaproteobacteria</taxon>
        <taxon>Enterobacterales</taxon>
        <taxon>Bruguierivoracaceae</taxon>
        <taxon>Sodalis</taxon>
    </lineage>
</organism>
<dbReference type="InterPro" id="IPR028082">
    <property type="entry name" value="Peripla_BP_I"/>
</dbReference>
<gene>
    <name evidence="7" type="ORF">Sant_3110</name>
</gene>
<keyword evidence="3" id="KW-0238">DNA-binding</keyword>
<dbReference type="PROSITE" id="PS50932">
    <property type="entry name" value="HTH_LACI_2"/>
    <property type="match status" value="1"/>
</dbReference>
<evidence type="ECO:0000256" key="3">
    <source>
        <dbReference type="ARBA" id="ARBA00023125"/>
    </source>
</evidence>
<reference evidence="6" key="1">
    <citation type="submission" date="2012-07" db="EMBL/GenBank/DDBJ databases">
        <title>A Novel Human-Wound Derived Bacterium Provides Insights into the Evolutionary Origins of Mutualistic Insect-Bacterial Symbioses.</title>
        <authorList>
            <person name="Clayton A.L."/>
            <person name="Oakeson K.F."/>
            <person name="Gutin M."/>
            <person name="Pontes A."/>
            <person name="Dunn D.M."/>
            <person name="von Niederhausern A.C."/>
            <person name="Weiss R.B."/>
            <person name="Fisher M."/>
            <person name="Dale C."/>
        </authorList>
    </citation>
    <scope>NUCLEOTIDE SEQUENCE</scope>
    <source>
        <strain evidence="6">HS</strain>
    </source>
</reference>
<protein>
    <submittedName>
        <fullName evidence="6">Putative xylitol repressor, LysR regulator</fullName>
    </submittedName>
</protein>
<reference evidence="6" key="3">
    <citation type="journal article" date="2015" name="Int. J. Syst. Evol. Microbiol.">
        <title>Phenotypic characterization of Sodalis praecaptivus sp. nov., a close non-insect-associated member of the Sodalis-allied lineage of insect endosymbionts.</title>
        <authorList>
            <person name="Chari A."/>
            <person name="Oakeson K.F."/>
            <person name="Enomoto S."/>
            <person name="Jackson D.G."/>
            <person name="Fisher M.A."/>
            <person name="Dale C."/>
        </authorList>
    </citation>
    <scope>NUCLEOTIDE SEQUENCE</scope>
    <source>
        <strain evidence="6">HS</strain>
    </source>
</reference>